<feature type="domain" description="EF-hand" evidence="2">
    <location>
        <begin position="12"/>
        <end position="47"/>
    </location>
</feature>
<dbReference type="PROSITE" id="PS00018">
    <property type="entry name" value="EF_HAND_1"/>
    <property type="match status" value="1"/>
</dbReference>
<dbReference type="GO" id="GO:0005509">
    <property type="term" value="F:calcium ion binding"/>
    <property type="evidence" value="ECO:0007669"/>
    <property type="project" value="InterPro"/>
</dbReference>
<dbReference type="Proteomes" id="UP000187609">
    <property type="component" value="Unassembled WGS sequence"/>
</dbReference>
<dbReference type="InterPro" id="IPR018247">
    <property type="entry name" value="EF_Hand_1_Ca_BS"/>
</dbReference>
<sequence length="88" mass="10178">MSFKTKSLEKPLSEEELKCLVKRYDKNGDGKLNRQELKVAFKDMGIWFCGLRAYQAMSHADINHDGLIFEDEMDALVEFATKWGFTLV</sequence>
<dbReference type="Gramene" id="OIS96167">
    <property type="protein sequence ID" value="OIS96167"/>
    <property type="gene ID" value="A4A49_00627"/>
</dbReference>
<dbReference type="STRING" id="49451.A0A1J6I6I7"/>
<accession>A0A1J6I6I7</accession>
<dbReference type="SMART" id="SM00054">
    <property type="entry name" value="EFh"/>
    <property type="match status" value="2"/>
</dbReference>
<dbReference type="PROSITE" id="PS50222">
    <property type="entry name" value="EF_HAND_2"/>
    <property type="match status" value="1"/>
</dbReference>
<evidence type="ECO:0000313" key="3">
    <source>
        <dbReference type="EMBL" id="OIS96167.1"/>
    </source>
</evidence>
<organism evidence="3 4">
    <name type="scientific">Nicotiana attenuata</name>
    <name type="common">Coyote tobacco</name>
    <dbReference type="NCBI Taxonomy" id="49451"/>
    <lineage>
        <taxon>Eukaryota</taxon>
        <taxon>Viridiplantae</taxon>
        <taxon>Streptophyta</taxon>
        <taxon>Embryophyta</taxon>
        <taxon>Tracheophyta</taxon>
        <taxon>Spermatophyta</taxon>
        <taxon>Magnoliopsida</taxon>
        <taxon>eudicotyledons</taxon>
        <taxon>Gunneridae</taxon>
        <taxon>Pentapetalae</taxon>
        <taxon>asterids</taxon>
        <taxon>lamiids</taxon>
        <taxon>Solanales</taxon>
        <taxon>Solanaceae</taxon>
        <taxon>Nicotianoideae</taxon>
        <taxon>Nicotianeae</taxon>
        <taxon>Nicotiana</taxon>
    </lineage>
</organism>
<evidence type="ECO:0000256" key="1">
    <source>
        <dbReference type="ARBA" id="ARBA00022837"/>
    </source>
</evidence>
<dbReference type="InterPro" id="IPR011992">
    <property type="entry name" value="EF-hand-dom_pair"/>
</dbReference>
<dbReference type="Gene3D" id="1.10.238.10">
    <property type="entry name" value="EF-hand"/>
    <property type="match status" value="1"/>
</dbReference>
<dbReference type="InterPro" id="IPR002048">
    <property type="entry name" value="EF_hand_dom"/>
</dbReference>
<protein>
    <recommendedName>
        <fullName evidence="2">EF-hand domain-containing protein</fullName>
    </recommendedName>
</protein>
<dbReference type="AlphaFoldDB" id="A0A1J6I6I7"/>
<name>A0A1J6I6I7_NICAT</name>
<comment type="caution">
    <text evidence="3">The sequence shown here is derived from an EMBL/GenBank/DDBJ whole genome shotgun (WGS) entry which is preliminary data.</text>
</comment>
<evidence type="ECO:0000313" key="4">
    <source>
        <dbReference type="Proteomes" id="UP000187609"/>
    </source>
</evidence>
<dbReference type="Pfam" id="PF00036">
    <property type="entry name" value="EF-hand_1"/>
    <property type="match status" value="1"/>
</dbReference>
<evidence type="ECO:0000259" key="2">
    <source>
        <dbReference type="PROSITE" id="PS50222"/>
    </source>
</evidence>
<dbReference type="EMBL" id="MJEQ01037194">
    <property type="protein sequence ID" value="OIS96167.1"/>
    <property type="molecule type" value="Genomic_DNA"/>
</dbReference>
<reference evidence="3" key="1">
    <citation type="submission" date="2016-11" db="EMBL/GenBank/DDBJ databases">
        <title>The genome of Nicotiana attenuata.</title>
        <authorList>
            <person name="Xu S."/>
            <person name="Brockmoeller T."/>
            <person name="Gaquerel E."/>
            <person name="Navarro A."/>
            <person name="Kuhl H."/>
            <person name="Gase K."/>
            <person name="Ling Z."/>
            <person name="Zhou W."/>
            <person name="Kreitzer C."/>
            <person name="Stanke M."/>
            <person name="Tang H."/>
            <person name="Lyons E."/>
            <person name="Pandey P."/>
            <person name="Pandey S.P."/>
            <person name="Timmermann B."/>
            <person name="Baldwin I.T."/>
        </authorList>
    </citation>
    <scope>NUCLEOTIDE SEQUENCE [LARGE SCALE GENOMIC DNA]</scope>
    <source>
        <strain evidence="3">UT</strain>
    </source>
</reference>
<dbReference type="OMA" id="WFCGLRA"/>
<dbReference type="CDD" id="cd00051">
    <property type="entry name" value="EFh"/>
    <property type="match status" value="1"/>
</dbReference>
<keyword evidence="4" id="KW-1185">Reference proteome</keyword>
<gene>
    <name evidence="3" type="ORF">A4A49_00627</name>
</gene>
<keyword evidence="1" id="KW-0106">Calcium</keyword>
<dbReference type="SMR" id="A0A1J6I6I7"/>
<proteinExistence type="predicted"/>
<dbReference type="SUPFAM" id="SSF47473">
    <property type="entry name" value="EF-hand"/>
    <property type="match status" value="1"/>
</dbReference>